<accession>A0A7J6LTA3</accession>
<name>A0A7J6LTA3_PEROL</name>
<evidence type="ECO:0000313" key="1">
    <source>
        <dbReference type="EMBL" id="KAF4662539.1"/>
    </source>
</evidence>
<evidence type="ECO:0000313" key="3">
    <source>
        <dbReference type="Proteomes" id="UP000570595"/>
    </source>
</evidence>
<dbReference type="Proteomes" id="UP000572268">
    <property type="component" value="Unassembled WGS sequence"/>
</dbReference>
<protein>
    <recommendedName>
        <fullName evidence="5">RIIa domain-containing protein 1</fullName>
    </recommendedName>
</protein>
<evidence type="ECO:0008006" key="5">
    <source>
        <dbReference type="Google" id="ProtNLM"/>
    </source>
</evidence>
<reference evidence="3 4" key="1">
    <citation type="submission" date="2020-04" db="EMBL/GenBank/DDBJ databases">
        <title>Perkinsus olseni comparative genomics.</title>
        <authorList>
            <person name="Bogema D.R."/>
        </authorList>
    </citation>
    <scope>NUCLEOTIDE SEQUENCE [LARGE SCALE GENOMIC DNA]</scope>
    <source>
        <strain evidence="1">ATCC PRA-179</strain>
        <strain evidence="2">ATCC PRA-31</strain>
    </source>
</reference>
<dbReference type="EMBL" id="JABANN010000170">
    <property type="protein sequence ID" value="KAF4667978.1"/>
    <property type="molecule type" value="Genomic_DNA"/>
</dbReference>
<dbReference type="SUPFAM" id="SSF47391">
    <property type="entry name" value="Dimerization-anchoring domain of cAMP-dependent PK regulatory subunit"/>
    <property type="match status" value="1"/>
</dbReference>
<organism evidence="1 3">
    <name type="scientific">Perkinsus olseni</name>
    <name type="common">Perkinsus atlanticus</name>
    <dbReference type="NCBI Taxonomy" id="32597"/>
    <lineage>
        <taxon>Eukaryota</taxon>
        <taxon>Sar</taxon>
        <taxon>Alveolata</taxon>
        <taxon>Perkinsozoa</taxon>
        <taxon>Perkinsea</taxon>
        <taxon>Perkinsida</taxon>
        <taxon>Perkinsidae</taxon>
        <taxon>Perkinsus</taxon>
    </lineage>
</organism>
<gene>
    <name evidence="2" type="ORF">FOL46_002253</name>
    <name evidence="1" type="ORF">FOZ61_002376</name>
</gene>
<dbReference type="InterPro" id="IPR059162">
    <property type="entry name" value="RIIAD1"/>
</dbReference>
<proteinExistence type="predicted"/>
<comment type="caution">
    <text evidence="1">The sequence shown here is derived from an EMBL/GenBank/DDBJ whole genome shotgun (WGS) entry which is preliminary data.</text>
</comment>
<dbReference type="OrthoDB" id="10249338at2759"/>
<dbReference type="EMBL" id="JABAHT010000166">
    <property type="protein sequence ID" value="KAF4662539.1"/>
    <property type="molecule type" value="Genomic_DNA"/>
</dbReference>
<evidence type="ECO:0000313" key="2">
    <source>
        <dbReference type="EMBL" id="KAF4667978.1"/>
    </source>
</evidence>
<dbReference type="AlphaFoldDB" id="A0A7J6LTA3"/>
<sequence>MSDSSSTTGAGPPRATGVLIAGMCPPDAPLTEGQKKELQAKQVSMFLSNERYIRAHPELRHLISAFVQRALEDRPEDAVAYAGDFFTRDDLYALVKAEREAALTPDAIN</sequence>
<evidence type="ECO:0000313" key="4">
    <source>
        <dbReference type="Proteomes" id="UP000572268"/>
    </source>
</evidence>
<dbReference type="CDD" id="cd22971">
    <property type="entry name" value="DD_RIIAD1"/>
    <property type="match status" value="1"/>
</dbReference>
<dbReference type="Proteomes" id="UP000570595">
    <property type="component" value="Unassembled WGS sequence"/>
</dbReference>